<reference evidence="2 3" key="1">
    <citation type="journal article" date="2019" name="Sci. Rep.">
        <title>Extended insight into the Mycobacterium chelonae-abscessus complex through whole genome sequencing of Mycobacterium salmoniphilum outbreak and Mycobacterium salmoniphilum-like strains.</title>
        <authorList>
            <person name="Behra P.R.K."/>
            <person name="Das S."/>
            <person name="Pettersson B.M.F."/>
            <person name="Shirreff L."/>
            <person name="DuCote T."/>
            <person name="Jacobsson K.G."/>
            <person name="Ennis D.G."/>
            <person name="Kirsebom L.A."/>
        </authorList>
    </citation>
    <scope>NUCLEOTIDE SEQUENCE [LARGE SCALE GENOMIC DNA]</scope>
    <source>
        <strain evidence="2 3">DSM 45524</strain>
    </source>
</reference>
<feature type="compositionally biased region" description="Basic and acidic residues" evidence="1">
    <location>
        <begin position="196"/>
        <end position="208"/>
    </location>
</feature>
<evidence type="ECO:0000313" key="2">
    <source>
        <dbReference type="EMBL" id="TDH18964.1"/>
    </source>
</evidence>
<feature type="region of interest" description="Disordered" evidence="1">
    <location>
        <begin position="185"/>
        <end position="254"/>
    </location>
</feature>
<organism evidence="2 3">
    <name type="scientific">Mycobacteroides franklinii</name>
    <dbReference type="NCBI Taxonomy" id="948102"/>
    <lineage>
        <taxon>Bacteria</taxon>
        <taxon>Bacillati</taxon>
        <taxon>Actinomycetota</taxon>
        <taxon>Actinomycetes</taxon>
        <taxon>Mycobacteriales</taxon>
        <taxon>Mycobacteriaceae</taxon>
        <taxon>Mycobacteroides</taxon>
    </lineage>
</organism>
<dbReference type="RefSeq" id="WP_133052537.1">
    <property type="nucleotide sequence ID" value="NZ_MAFQ01000001.1"/>
</dbReference>
<gene>
    <name evidence="2" type="ORF">EJ571_20480</name>
</gene>
<dbReference type="EMBL" id="RXLR01000019">
    <property type="protein sequence ID" value="TDH18964.1"/>
    <property type="molecule type" value="Genomic_DNA"/>
</dbReference>
<dbReference type="SUPFAM" id="SSF47413">
    <property type="entry name" value="lambda repressor-like DNA-binding domains"/>
    <property type="match status" value="1"/>
</dbReference>
<accession>A0A4R5P6B5</accession>
<comment type="caution">
    <text evidence="2">The sequence shown here is derived from an EMBL/GenBank/DDBJ whole genome shotgun (WGS) entry which is preliminary data.</text>
</comment>
<dbReference type="GO" id="GO:0003677">
    <property type="term" value="F:DNA binding"/>
    <property type="evidence" value="ECO:0007669"/>
    <property type="project" value="InterPro"/>
</dbReference>
<sequence>MAPKNSDRFAMVVRETMSRLGLTQASVTERGGPSDTTLRKILDNEPVGISPTTLKKIDDAFGWDPGSAAATLAGGTPTVSGIIRGRSGRPIQSFQAIEGAEQEELELLRLATIVIDARDLVRSQSGPLMTALAAVLDEATELVTRQVARSRSDDLEDAQWFISEARAANTIRRKGDTYVLEKHESAPRRSAAFPESNRDAHVIKKRDAGSSLRDTGPYRDLTGFATEQVAASRDDDVPDFSERGIFDGGHPGAK</sequence>
<feature type="compositionally biased region" description="Basic and acidic residues" evidence="1">
    <location>
        <begin position="232"/>
        <end position="245"/>
    </location>
</feature>
<evidence type="ECO:0000313" key="3">
    <source>
        <dbReference type="Proteomes" id="UP000295627"/>
    </source>
</evidence>
<evidence type="ECO:0000256" key="1">
    <source>
        <dbReference type="SAM" id="MobiDB-lite"/>
    </source>
</evidence>
<dbReference type="Proteomes" id="UP000295627">
    <property type="component" value="Unassembled WGS sequence"/>
</dbReference>
<proteinExistence type="predicted"/>
<dbReference type="AlphaFoldDB" id="A0A4R5P6B5"/>
<protein>
    <recommendedName>
        <fullName evidence="4">Immunity repressor</fullName>
    </recommendedName>
</protein>
<name>A0A4R5P6B5_9MYCO</name>
<evidence type="ECO:0008006" key="4">
    <source>
        <dbReference type="Google" id="ProtNLM"/>
    </source>
</evidence>
<dbReference type="InterPro" id="IPR010982">
    <property type="entry name" value="Lambda_DNA-bd_dom_sf"/>
</dbReference>